<comment type="caution">
    <text evidence="3">The sequence shown here is derived from an EMBL/GenBank/DDBJ whole genome shotgun (WGS) entry which is preliminary data.</text>
</comment>
<evidence type="ECO:0000313" key="4">
    <source>
        <dbReference type="Proteomes" id="UP000222310"/>
    </source>
</evidence>
<dbReference type="GeneID" id="57098193"/>
<name>A0A9Q5Z6B9_NOSLI</name>
<organism evidence="3 4">
    <name type="scientific">Nostoc linckia z8</name>
    <dbReference type="NCBI Taxonomy" id="1628746"/>
    <lineage>
        <taxon>Bacteria</taxon>
        <taxon>Bacillati</taxon>
        <taxon>Cyanobacteriota</taxon>
        <taxon>Cyanophyceae</taxon>
        <taxon>Nostocales</taxon>
        <taxon>Nostocaceae</taxon>
        <taxon>Nostoc</taxon>
    </lineage>
</organism>
<evidence type="ECO:0000256" key="1">
    <source>
        <dbReference type="SAM" id="Coils"/>
    </source>
</evidence>
<accession>A0A9Q5Z6B9</accession>
<feature type="coiled-coil region" evidence="1">
    <location>
        <begin position="146"/>
        <end position="173"/>
    </location>
</feature>
<evidence type="ECO:0000313" key="3">
    <source>
        <dbReference type="EMBL" id="PHJ95764.1"/>
    </source>
</evidence>
<evidence type="ECO:0000256" key="2">
    <source>
        <dbReference type="SAM" id="MobiDB-lite"/>
    </source>
</evidence>
<proteinExistence type="predicted"/>
<gene>
    <name evidence="3" type="ORF">VF08_31285</name>
</gene>
<feature type="compositionally biased region" description="Basic and acidic residues" evidence="2">
    <location>
        <begin position="832"/>
        <end position="844"/>
    </location>
</feature>
<dbReference type="EMBL" id="LAHD01000138">
    <property type="protein sequence ID" value="PHJ95764.1"/>
    <property type="molecule type" value="Genomic_DNA"/>
</dbReference>
<reference evidence="3 4" key="1">
    <citation type="submission" date="2015-02" db="EMBL/GenBank/DDBJ databases">
        <title>Nostoc linckia genome annotation.</title>
        <authorList>
            <person name="Zhou Z."/>
        </authorList>
    </citation>
    <scope>NUCLEOTIDE SEQUENCE [LARGE SCALE GENOMIC DNA]</scope>
    <source>
        <strain evidence="4">z8</strain>
    </source>
</reference>
<dbReference type="Proteomes" id="UP000222310">
    <property type="component" value="Unassembled WGS sequence"/>
</dbReference>
<dbReference type="AlphaFoldDB" id="A0A9Q5Z6B9"/>
<dbReference type="RefSeq" id="WP_099068987.1">
    <property type="nucleotide sequence ID" value="NZ_LAHD01000138.1"/>
</dbReference>
<protein>
    <submittedName>
        <fullName evidence="3">Uncharacterized protein</fullName>
    </submittedName>
</protein>
<keyword evidence="1" id="KW-0175">Coiled coil</keyword>
<sequence>MTISQQISPSALRAYKLSKYANGQPGKLLLEARKARRITSQFMSKSGAKEAAKKMKALKQTAAATKKASDLTEKIHKALFSKIPGSNFLDSASRVGGILGILSAIGLVALTKLQEFITDRTFDNLDAISNDLTKTNQIAVQNGLKLKQIQSKVDKFEKELNINAKDYARLNKQTETIGQQVTAAKKQANDALYETREGRKIVTGLAEAARKLANDALYEARQNKVSIEARINEQRISFDAKIQSINAQISKFNNSVGDTFQRSVNATISKLQSDLAATKAQVSAKPQNVDTNSITANAIAAAKSVVAPLQSQIANTNNIVNGLQAQVAQIPVLANAVSSLGKNLNLVDNKADAAMNEARNKGVPNLAPIQQQLDDKFNRFVADNNKALGIRDLQISDLSKDFDKKLADFNRLNNLTSEQRFQEFKKENDKALAIRDLQQSNLSKEFDQRFADFKRQNELTSEQRFEEFERENRQSLGLLKGDVQQINRDINTTKSDITKIDTRLKDQEKVNSAALPKLDQILDKLPFIPALSAAAIRPDIPTIPQIEQAAATGTCRTTQPGGCMRRALDDNAANIIINNNTNAANLLNAYNAGANTALLQGQATILERLGAQLPGGIGGKLGRLSKWLLLDRVLNILTWWQTLHNAAMLSNNIVQTLASGVNNVLAFIGVKDDDDNPIDVGQILGQAYTSAIKSALGEETYNNLNKAFNAANRIYQSAANVAFIIQSIQQSILTALEVIGSGVAKIANGLKAAGKVFDRAYEWMNPNPNFDNALFRTLEGAQQIASNIELVSQTPLDVQTSLNSLKEERENMKQALKDGENALKGLGIIESDNEKNSATQRKEISAGQDLENSDKLEADD</sequence>
<feature type="region of interest" description="Disordered" evidence="2">
    <location>
        <begin position="827"/>
        <end position="860"/>
    </location>
</feature>